<dbReference type="PROSITE" id="PS00018">
    <property type="entry name" value="EF_HAND_1"/>
    <property type="match status" value="1"/>
</dbReference>
<dbReference type="InterPro" id="IPR018247">
    <property type="entry name" value="EF_Hand_1_Ca_BS"/>
</dbReference>
<protein>
    <recommendedName>
        <fullName evidence="4">PEP-CTERM protein-sorting domain-containing protein</fullName>
    </recommendedName>
</protein>
<dbReference type="AlphaFoldDB" id="A0A5C5ZSJ1"/>
<dbReference type="EMBL" id="SJPQ01000001">
    <property type="protein sequence ID" value="TWT90512.1"/>
    <property type="molecule type" value="Genomic_DNA"/>
</dbReference>
<dbReference type="InterPro" id="IPR036439">
    <property type="entry name" value="Dockerin_dom_sf"/>
</dbReference>
<gene>
    <name evidence="2" type="ORF">Mal64_09030</name>
</gene>
<dbReference type="InterPro" id="IPR013424">
    <property type="entry name" value="Ice-binding_C"/>
</dbReference>
<evidence type="ECO:0000256" key="1">
    <source>
        <dbReference type="SAM" id="SignalP"/>
    </source>
</evidence>
<evidence type="ECO:0008006" key="4">
    <source>
        <dbReference type="Google" id="ProtNLM"/>
    </source>
</evidence>
<feature type="chain" id="PRO_5023082665" description="PEP-CTERM protein-sorting domain-containing protein" evidence="1">
    <location>
        <begin position="33"/>
        <end position="315"/>
    </location>
</feature>
<name>A0A5C5ZSJ1_9BACT</name>
<evidence type="ECO:0000313" key="2">
    <source>
        <dbReference type="EMBL" id="TWT90512.1"/>
    </source>
</evidence>
<dbReference type="GO" id="GO:0000272">
    <property type="term" value="P:polysaccharide catabolic process"/>
    <property type="evidence" value="ECO:0007669"/>
    <property type="project" value="InterPro"/>
</dbReference>
<dbReference type="Gene3D" id="1.10.1330.10">
    <property type="entry name" value="Dockerin domain"/>
    <property type="match status" value="1"/>
</dbReference>
<comment type="caution">
    <text evidence="2">The sequence shown here is derived from an EMBL/GenBank/DDBJ whole genome shotgun (WGS) entry which is preliminary data.</text>
</comment>
<proteinExistence type="predicted"/>
<organism evidence="2 3">
    <name type="scientific">Pseudobythopirellula maris</name>
    <dbReference type="NCBI Taxonomy" id="2527991"/>
    <lineage>
        <taxon>Bacteria</taxon>
        <taxon>Pseudomonadati</taxon>
        <taxon>Planctomycetota</taxon>
        <taxon>Planctomycetia</taxon>
        <taxon>Pirellulales</taxon>
        <taxon>Lacipirellulaceae</taxon>
        <taxon>Pseudobythopirellula</taxon>
    </lineage>
</organism>
<reference evidence="2 3" key="1">
    <citation type="submission" date="2019-02" db="EMBL/GenBank/DDBJ databases">
        <title>Deep-cultivation of Planctomycetes and their phenomic and genomic characterization uncovers novel biology.</title>
        <authorList>
            <person name="Wiegand S."/>
            <person name="Jogler M."/>
            <person name="Boedeker C."/>
            <person name="Pinto D."/>
            <person name="Vollmers J."/>
            <person name="Rivas-Marin E."/>
            <person name="Kohn T."/>
            <person name="Peeters S.H."/>
            <person name="Heuer A."/>
            <person name="Rast P."/>
            <person name="Oberbeckmann S."/>
            <person name="Bunk B."/>
            <person name="Jeske O."/>
            <person name="Meyerdierks A."/>
            <person name="Storesund J.E."/>
            <person name="Kallscheuer N."/>
            <person name="Luecker S."/>
            <person name="Lage O.M."/>
            <person name="Pohl T."/>
            <person name="Merkel B.J."/>
            <person name="Hornburger P."/>
            <person name="Mueller R.-W."/>
            <person name="Bruemmer F."/>
            <person name="Labrenz M."/>
            <person name="Spormann A.M."/>
            <person name="Op Den Camp H."/>
            <person name="Overmann J."/>
            <person name="Amann R."/>
            <person name="Jetten M.S.M."/>
            <person name="Mascher T."/>
            <person name="Medema M.H."/>
            <person name="Devos D.P."/>
            <person name="Kaster A.-K."/>
            <person name="Ovreas L."/>
            <person name="Rohde M."/>
            <person name="Galperin M.Y."/>
            <person name="Jogler C."/>
        </authorList>
    </citation>
    <scope>NUCLEOTIDE SEQUENCE [LARGE SCALE GENOMIC DNA]</scope>
    <source>
        <strain evidence="2 3">Mal64</strain>
    </source>
</reference>
<feature type="signal peptide" evidence="1">
    <location>
        <begin position="1"/>
        <end position="32"/>
    </location>
</feature>
<dbReference type="OrthoDB" id="276481at2"/>
<keyword evidence="3" id="KW-1185">Reference proteome</keyword>
<dbReference type="RefSeq" id="WP_146397458.1">
    <property type="nucleotide sequence ID" value="NZ_SJPQ01000001.1"/>
</dbReference>
<dbReference type="Proteomes" id="UP000315440">
    <property type="component" value="Unassembled WGS sequence"/>
</dbReference>
<sequence length="315" mass="33955" precursor="true">MTINWQNSLFTAGTRALVFAIATLFMASIAHATVTVTDPTATLPDPMGEDVSVYTHNPYDEGKSTAARNIATTGDGQRNLRQTFQLSDTINVGEIILSLHVERPSDGLNLRIYEVEDIAAASWSPSGAPIYQFSFEELINTTDWMSIAFSGGDVFTLEQRDTGTQGYGFEFSDAQNANGANLGAIRYNNDGMDAYAAGSWYPEGGGREASRDMGLYIIGTAAESGLPGDVDGSGVIDLADLQLIADHFRQGVSSRAEGDLTNDGFVDFDDFDQWKQNYGGSLAEVNLNFLSVPEPAALSLLFAMAGLLTLLRRSR</sequence>
<keyword evidence="1" id="KW-0732">Signal</keyword>
<accession>A0A5C5ZSJ1</accession>
<dbReference type="NCBIfam" id="TIGR02595">
    <property type="entry name" value="PEP_CTERM"/>
    <property type="match status" value="1"/>
</dbReference>
<evidence type="ECO:0000313" key="3">
    <source>
        <dbReference type="Proteomes" id="UP000315440"/>
    </source>
</evidence>